<accession>A0A0D2WIE5</accession>
<keyword evidence="2" id="KW-0436">Ligase</keyword>
<dbReference type="PANTHER" id="PTHR42753:SF2">
    <property type="entry name" value="PROLINE--TRNA LIGASE"/>
    <property type="match status" value="1"/>
</dbReference>
<dbReference type="SUPFAM" id="SSF55681">
    <property type="entry name" value="Class II aaRS and biotin synthetases"/>
    <property type="match status" value="1"/>
</dbReference>
<dbReference type="GO" id="GO:0005739">
    <property type="term" value="C:mitochondrion"/>
    <property type="evidence" value="ECO:0007669"/>
    <property type="project" value="TreeGrafter"/>
</dbReference>
<comment type="catalytic activity">
    <reaction evidence="8">
        <text>tRNA(Pro) + L-proline + ATP = L-prolyl-tRNA(Pro) + AMP + diphosphate</text>
        <dbReference type="Rhea" id="RHEA:14305"/>
        <dbReference type="Rhea" id="RHEA-COMP:9700"/>
        <dbReference type="Rhea" id="RHEA-COMP:9702"/>
        <dbReference type="ChEBI" id="CHEBI:30616"/>
        <dbReference type="ChEBI" id="CHEBI:33019"/>
        <dbReference type="ChEBI" id="CHEBI:60039"/>
        <dbReference type="ChEBI" id="CHEBI:78442"/>
        <dbReference type="ChEBI" id="CHEBI:78532"/>
        <dbReference type="ChEBI" id="CHEBI:456215"/>
        <dbReference type="EC" id="6.1.1.15"/>
    </reaction>
</comment>
<feature type="domain" description="Aminoacyl-transfer RNA synthetases class-II family profile" evidence="10">
    <location>
        <begin position="206"/>
        <end position="634"/>
    </location>
</feature>
<dbReference type="STRING" id="595528.A0A0D2WIE5"/>
<evidence type="ECO:0000256" key="2">
    <source>
        <dbReference type="ARBA" id="ARBA00022598"/>
    </source>
</evidence>
<dbReference type="Proteomes" id="UP000008743">
    <property type="component" value="Unassembled WGS sequence"/>
</dbReference>
<dbReference type="InterPro" id="IPR004500">
    <property type="entry name" value="Pro-tRNA-synth_IIa_bac-type"/>
</dbReference>
<dbReference type="InterPro" id="IPR002314">
    <property type="entry name" value="aa-tRNA-synt_IIb"/>
</dbReference>
<dbReference type="EC" id="6.1.1.15" evidence="1"/>
<dbReference type="InterPro" id="IPR045864">
    <property type="entry name" value="aa-tRNA-synth_II/BPL/LPL"/>
</dbReference>
<dbReference type="InterPro" id="IPR050062">
    <property type="entry name" value="Pro-tRNA_synthetase"/>
</dbReference>
<dbReference type="Pfam" id="PF00587">
    <property type="entry name" value="tRNA-synt_2b"/>
    <property type="match status" value="1"/>
</dbReference>
<evidence type="ECO:0000256" key="5">
    <source>
        <dbReference type="ARBA" id="ARBA00022917"/>
    </source>
</evidence>
<evidence type="ECO:0000256" key="9">
    <source>
        <dbReference type="SAM" id="MobiDB-lite"/>
    </source>
</evidence>
<dbReference type="eggNOG" id="KOG2324">
    <property type="taxonomic scope" value="Eukaryota"/>
</dbReference>
<dbReference type="PhylomeDB" id="A0A0D2WIE5"/>
<keyword evidence="12" id="KW-1185">Reference proteome</keyword>
<evidence type="ECO:0000256" key="6">
    <source>
        <dbReference type="ARBA" id="ARBA00023146"/>
    </source>
</evidence>
<evidence type="ECO:0000256" key="3">
    <source>
        <dbReference type="ARBA" id="ARBA00022741"/>
    </source>
</evidence>
<keyword evidence="3" id="KW-0547">Nucleotide-binding</keyword>
<dbReference type="FunCoup" id="A0A0D2WIE5">
    <property type="interactions" value="214"/>
</dbReference>
<evidence type="ECO:0000256" key="4">
    <source>
        <dbReference type="ARBA" id="ARBA00022840"/>
    </source>
</evidence>
<keyword evidence="4" id="KW-0067">ATP-binding</keyword>
<dbReference type="PANTHER" id="PTHR42753">
    <property type="entry name" value="MITOCHONDRIAL RIBOSOME PROTEIN L39/PROLYL-TRNA LIGASE FAMILY MEMBER"/>
    <property type="match status" value="1"/>
</dbReference>
<dbReference type="GO" id="GO:0004827">
    <property type="term" value="F:proline-tRNA ligase activity"/>
    <property type="evidence" value="ECO:0007669"/>
    <property type="project" value="UniProtKB-EC"/>
</dbReference>
<reference evidence="12" key="1">
    <citation type="submission" date="2011-02" db="EMBL/GenBank/DDBJ databases">
        <title>The Genome Sequence of Capsaspora owczarzaki ATCC 30864.</title>
        <authorList>
            <person name="Russ C."/>
            <person name="Cuomo C."/>
            <person name="Burger G."/>
            <person name="Gray M.W."/>
            <person name="Holland P.W.H."/>
            <person name="King N."/>
            <person name="Lang F.B.F."/>
            <person name="Roger A.J."/>
            <person name="Ruiz-Trillo I."/>
            <person name="Young S.K."/>
            <person name="Zeng Q."/>
            <person name="Gargeya S."/>
            <person name="Alvarado L."/>
            <person name="Berlin A."/>
            <person name="Chapman S.B."/>
            <person name="Chen Z."/>
            <person name="Freedman E."/>
            <person name="Gellesch M."/>
            <person name="Goldberg J."/>
            <person name="Griggs A."/>
            <person name="Gujja S."/>
            <person name="Heilman E."/>
            <person name="Heiman D."/>
            <person name="Howarth C."/>
            <person name="Mehta T."/>
            <person name="Neiman D."/>
            <person name="Pearson M."/>
            <person name="Roberts A."/>
            <person name="Saif S."/>
            <person name="Shea T."/>
            <person name="Shenoy N."/>
            <person name="Sisk P."/>
            <person name="Stolte C."/>
            <person name="Sykes S."/>
            <person name="White J."/>
            <person name="Yandava C."/>
            <person name="Haas B."/>
            <person name="Nusbaum C."/>
            <person name="Birren B."/>
        </authorList>
    </citation>
    <scope>NUCLEOTIDE SEQUENCE</scope>
    <source>
        <strain evidence="12">ATCC 30864</strain>
    </source>
</reference>
<dbReference type="InParanoid" id="A0A0D2WIE5"/>
<protein>
    <recommendedName>
        <fullName evidence="1">proline--tRNA ligase</fullName>
        <ecNumber evidence="1">6.1.1.15</ecNumber>
    </recommendedName>
    <alternativeName>
        <fullName evidence="7">Prolyl-tRNA synthetase</fullName>
    </alternativeName>
</protein>
<dbReference type="InterPro" id="IPR002316">
    <property type="entry name" value="Pro-tRNA-ligase_IIa"/>
</dbReference>
<sequence length="812" mass="87148">MLSVHCCCRKSGTGARMAASLGLTVIHRSTSPSSSSSSSSASCSRSMSSSSKPDKQVLSPEALNRSAALAAAQLVASAAGSAFVRPLRKPIALDQRSAAVAAGSENSTRAWLAARSARMARTQAENATSTPAAADATAAAAAAATAAVGQSAAFSVSNGLRGRRAVKRNLVSTLFAPLFAPLGADAKTLSHRYLTYAGLMVQHAAGIYALTPVGLRALENVTRIICEELELVGAQRTALPMLMTKELWDKTGRWTSSGQEVFRLQDRKGRDMLLGPTHEEAVCELAATKPLGRGQFPLMLYQLDRKFRDEARPRHGLMRGREFWMKDLYTFDVDIEHAAKTYDTICGVYGRIFDRLGLDYVRAEADTGNIGGVRSHEFHVISPAGEDTLLVCSSCNHAMNEEKAVAQVAPLPSNLAVRPALSGAEVDVAEQHALMHADKLAQALGVQLVDDFVILLHRHDRKLNHLKTQRALNQARLHRLDWSKLCTVIENASVQRRVRILLDNTLTGRCTFQFASLPPNLESPVLQAFKQHLSVPDGVVKCDISEVEAGDLCRTCLTDHGRMAPLVTKLGMEVGHAFLLGQKYSQPLGVTFTNAANKRVTTEMGCYGLGVSRILAALVETQLHNAQTTIAQSPAASTTAPAGAAAAATPKHQQQTDLLTLVRWPIEVAPFAVCFSFGGLGLSDETRDKWQKVALALHDTIVRQGILPVNAMLIDDRLGASAREQARVSDVLGVPINITIDAAQLDALALDPTSGAPSLEQLGNVRFSLTHRTLLAPRAAESQSLTALELLQVLQKLVESTPPRVSQASPIV</sequence>
<dbReference type="AlphaFoldDB" id="A0A0D2WIE5"/>
<dbReference type="EMBL" id="KE346360">
    <property type="protein sequence ID" value="KJE88773.1"/>
    <property type="molecule type" value="Genomic_DNA"/>
</dbReference>
<gene>
    <name evidence="11" type="ORF">CAOG_000363</name>
</gene>
<dbReference type="PRINTS" id="PR01046">
    <property type="entry name" value="TRNASYNTHPRO"/>
</dbReference>
<evidence type="ECO:0000256" key="7">
    <source>
        <dbReference type="ARBA" id="ARBA00029731"/>
    </source>
</evidence>
<feature type="region of interest" description="Disordered" evidence="9">
    <location>
        <begin position="29"/>
        <end position="59"/>
    </location>
</feature>
<evidence type="ECO:0000313" key="12">
    <source>
        <dbReference type="Proteomes" id="UP000008743"/>
    </source>
</evidence>
<dbReference type="OrthoDB" id="10267474at2759"/>
<dbReference type="InterPro" id="IPR006195">
    <property type="entry name" value="aa-tRNA-synth_II"/>
</dbReference>
<evidence type="ECO:0000256" key="8">
    <source>
        <dbReference type="ARBA" id="ARBA00047671"/>
    </source>
</evidence>
<dbReference type="NCBIfam" id="TIGR00409">
    <property type="entry name" value="proS_fam_II"/>
    <property type="match status" value="1"/>
</dbReference>
<dbReference type="Gene3D" id="3.30.930.10">
    <property type="entry name" value="Bira Bifunctional Protein, Domain 2"/>
    <property type="match status" value="2"/>
</dbReference>
<keyword evidence="5" id="KW-0648">Protein biosynthesis</keyword>
<dbReference type="GO" id="GO:0006433">
    <property type="term" value="P:prolyl-tRNA aminoacylation"/>
    <property type="evidence" value="ECO:0007669"/>
    <property type="project" value="InterPro"/>
</dbReference>
<dbReference type="PROSITE" id="PS50862">
    <property type="entry name" value="AA_TRNA_LIGASE_II"/>
    <property type="match status" value="1"/>
</dbReference>
<evidence type="ECO:0000259" key="10">
    <source>
        <dbReference type="PROSITE" id="PS50862"/>
    </source>
</evidence>
<proteinExistence type="predicted"/>
<evidence type="ECO:0000313" key="11">
    <source>
        <dbReference type="EMBL" id="KJE88773.1"/>
    </source>
</evidence>
<name>A0A0D2WIE5_CAPO3</name>
<feature type="compositionally biased region" description="Low complexity" evidence="9">
    <location>
        <begin position="29"/>
        <end position="51"/>
    </location>
</feature>
<evidence type="ECO:0000256" key="1">
    <source>
        <dbReference type="ARBA" id="ARBA00012831"/>
    </source>
</evidence>
<dbReference type="GO" id="GO:0005524">
    <property type="term" value="F:ATP binding"/>
    <property type="evidence" value="ECO:0007669"/>
    <property type="project" value="UniProtKB-KW"/>
</dbReference>
<organism evidence="11 12">
    <name type="scientific">Capsaspora owczarzaki (strain ATCC 30864)</name>
    <dbReference type="NCBI Taxonomy" id="595528"/>
    <lineage>
        <taxon>Eukaryota</taxon>
        <taxon>Filasterea</taxon>
        <taxon>Capsaspora</taxon>
    </lineage>
</organism>
<keyword evidence="6 11" id="KW-0030">Aminoacyl-tRNA synthetase</keyword>